<reference evidence="1 2" key="1">
    <citation type="submission" date="2019-03" db="EMBL/GenBank/DDBJ databases">
        <title>Genomic Encyclopedia of Type Strains, Phase IV (KMG-IV): sequencing the most valuable type-strain genomes for metagenomic binning, comparative biology and taxonomic classification.</title>
        <authorList>
            <person name="Goeker M."/>
        </authorList>
    </citation>
    <scope>NUCLEOTIDE SEQUENCE [LARGE SCALE GENOMIC DNA]</scope>
    <source>
        <strain evidence="1 2">DSM 102852</strain>
    </source>
</reference>
<dbReference type="InterPro" id="IPR007434">
    <property type="entry name" value="FemAB-like"/>
</dbReference>
<keyword evidence="2" id="KW-1185">Reference proteome</keyword>
<evidence type="ECO:0000313" key="2">
    <source>
        <dbReference type="Proteomes" id="UP000294480"/>
    </source>
</evidence>
<evidence type="ECO:0000313" key="1">
    <source>
        <dbReference type="EMBL" id="TDR31091.1"/>
    </source>
</evidence>
<dbReference type="PANTHER" id="PTHR47017">
    <property type="entry name" value="ACYL-COA"/>
    <property type="match status" value="1"/>
</dbReference>
<protein>
    <recommendedName>
        <fullName evidence="3">N-acetyltransferase</fullName>
    </recommendedName>
</protein>
<sequence length="395" mass="45377">MVQPIVLKCRMPTIRVITSVKQAPPEIFAQSKTPFMSQAFWQALEDSDAISPERGWWAQHLLLHNEAQQPIALLPLFAKNHHRGEYVFDQNWAQAYKENGLNYYPRLVSCIPFTPVTDERIWLANGIDLEDVLPMFVQGIKQLATQQSASSWHTLFLTQADAATFAKNQPKLAFRQGCQFLWTDHKFDNFDGFLSQMTAKRRKTIKAERNKIHQMGISCHFIEGKDIQADDWIFFYQCYQRTYHVRGQSPYLSLAFFEQIGLTMPNNVVLEIAQDSLGKKIAAALFFKDADTLYGRYWGSLSDVACLHFEVCYYQGITYALAQGLTHFDPGTQGEHKLLRGFSPVLTHSAHWLAHPQFMQAIHEYTELERQHIGEYHRDAMVALPFKHNINSGSG</sequence>
<dbReference type="AlphaFoldDB" id="A0A4R6Y3X9"/>
<accession>A0A4R6Y3X9</accession>
<dbReference type="InterPro" id="IPR016181">
    <property type="entry name" value="Acyl_CoA_acyltransferase"/>
</dbReference>
<gene>
    <name evidence="1" type="ORF">DFR44_11344</name>
</gene>
<comment type="caution">
    <text evidence="1">The sequence shown here is derived from an EMBL/GenBank/DDBJ whole genome shotgun (WGS) entry which is preliminary data.</text>
</comment>
<proteinExistence type="predicted"/>
<organism evidence="1 2">
    <name type="scientific">Hydromonas duriensis</name>
    <dbReference type="NCBI Taxonomy" id="1527608"/>
    <lineage>
        <taxon>Bacteria</taxon>
        <taxon>Pseudomonadati</taxon>
        <taxon>Pseudomonadota</taxon>
        <taxon>Betaproteobacteria</taxon>
        <taxon>Burkholderiales</taxon>
        <taxon>Burkholderiaceae</taxon>
        <taxon>Hydromonas</taxon>
    </lineage>
</organism>
<dbReference type="Pfam" id="PF04339">
    <property type="entry name" value="FemAB_like"/>
    <property type="match status" value="1"/>
</dbReference>
<dbReference type="Proteomes" id="UP000294480">
    <property type="component" value="Unassembled WGS sequence"/>
</dbReference>
<dbReference type="EMBL" id="SNZE01000013">
    <property type="protein sequence ID" value="TDR31091.1"/>
    <property type="molecule type" value="Genomic_DNA"/>
</dbReference>
<dbReference type="Gene3D" id="3.40.630.30">
    <property type="match status" value="1"/>
</dbReference>
<evidence type="ECO:0008006" key="3">
    <source>
        <dbReference type="Google" id="ProtNLM"/>
    </source>
</evidence>
<dbReference type="SUPFAM" id="SSF55729">
    <property type="entry name" value="Acyl-CoA N-acyltransferases (Nat)"/>
    <property type="match status" value="1"/>
</dbReference>
<name>A0A4R6Y3X9_9BURK</name>
<dbReference type="PANTHER" id="PTHR47017:SF1">
    <property type="entry name" value="ACYL-COA"/>
    <property type="match status" value="1"/>
</dbReference>